<dbReference type="EMBL" id="WTYT01000001">
    <property type="protein sequence ID" value="MXO64655.1"/>
    <property type="molecule type" value="Genomic_DNA"/>
</dbReference>
<comment type="cofactor">
    <cofactor evidence="1">
        <name>Zn(2+)</name>
        <dbReference type="ChEBI" id="CHEBI:29105"/>
    </cofactor>
</comment>
<keyword evidence="6" id="KW-0482">Metalloprotease</keyword>
<dbReference type="OrthoDB" id="9800107at2"/>
<dbReference type="InterPro" id="IPR011055">
    <property type="entry name" value="Dup_hybrid_motif"/>
</dbReference>
<sequence>MASAEKIQAIAVTATLTSALWIVVGSFVVDDSEELKQPAPEPAVSASTAPPPRETTPISSPDDRQTATLMIPVLDVSAKDLVDNFSDISEASDNLHAAIDIMAPSGTSVVAAAPGTIERIYRSIPGGNTIYVRSDDGETIHYYAQMGKYAPGLREGQKIRRGQRLGSVGSSGNADPETPHLHFAILRTTADAEWWEPSSPVNPYPLLTR</sequence>
<dbReference type="GO" id="GO:0046872">
    <property type="term" value="F:metal ion binding"/>
    <property type="evidence" value="ECO:0007669"/>
    <property type="project" value="UniProtKB-KW"/>
</dbReference>
<dbReference type="PANTHER" id="PTHR21666:SF288">
    <property type="entry name" value="CELL DIVISION PROTEIN YTFB"/>
    <property type="match status" value="1"/>
</dbReference>
<reference evidence="9 10" key="1">
    <citation type="submission" date="2019-12" db="EMBL/GenBank/DDBJ databases">
        <title>Genomic-based taxomic classification of the family Erythrobacteraceae.</title>
        <authorList>
            <person name="Xu L."/>
        </authorList>
    </citation>
    <scope>NUCLEOTIDE SEQUENCE [LARGE SCALE GENOMIC DNA]</scope>
    <source>
        <strain evidence="9 10">LMG 29518</strain>
    </source>
</reference>
<evidence type="ECO:0000256" key="1">
    <source>
        <dbReference type="ARBA" id="ARBA00001947"/>
    </source>
</evidence>
<dbReference type="CDD" id="cd12797">
    <property type="entry name" value="M23_peptidase"/>
    <property type="match status" value="1"/>
</dbReference>
<keyword evidence="2" id="KW-0645">Protease</keyword>
<feature type="region of interest" description="Disordered" evidence="7">
    <location>
        <begin position="34"/>
        <end position="64"/>
    </location>
</feature>
<dbReference type="GO" id="GO:0006508">
    <property type="term" value="P:proteolysis"/>
    <property type="evidence" value="ECO:0007669"/>
    <property type="project" value="UniProtKB-KW"/>
</dbReference>
<keyword evidence="5" id="KW-0862">Zinc</keyword>
<evidence type="ECO:0000256" key="3">
    <source>
        <dbReference type="ARBA" id="ARBA00022723"/>
    </source>
</evidence>
<dbReference type="Pfam" id="PF01551">
    <property type="entry name" value="Peptidase_M23"/>
    <property type="match status" value="1"/>
</dbReference>
<dbReference type="Proteomes" id="UP000438476">
    <property type="component" value="Unassembled WGS sequence"/>
</dbReference>
<gene>
    <name evidence="9" type="ORF">GRI91_02680</name>
</gene>
<evidence type="ECO:0000259" key="8">
    <source>
        <dbReference type="Pfam" id="PF01551"/>
    </source>
</evidence>
<evidence type="ECO:0000313" key="10">
    <source>
        <dbReference type="Proteomes" id="UP000438476"/>
    </source>
</evidence>
<keyword evidence="10" id="KW-1185">Reference proteome</keyword>
<dbReference type="InterPro" id="IPR050570">
    <property type="entry name" value="Cell_wall_metabolism_enzyme"/>
</dbReference>
<dbReference type="Gene3D" id="2.70.70.10">
    <property type="entry name" value="Glucose Permease (Domain IIA)"/>
    <property type="match status" value="1"/>
</dbReference>
<evidence type="ECO:0000256" key="7">
    <source>
        <dbReference type="SAM" id="MobiDB-lite"/>
    </source>
</evidence>
<dbReference type="PANTHER" id="PTHR21666">
    <property type="entry name" value="PEPTIDASE-RELATED"/>
    <property type="match status" value="1"/>
</dbReference>
<dbReference type="SUPFAM" id="SSF51261">
    <property type="entry name" value="Duplicated hybrid motif"/>
    <property type="match status" value="1"/>
</dbReference>
<dbReference type="GO" id="GO:0004222">
    <property type="term" value="F:metalloendopeptidase activity"/>
    <property type="evidence" value="ECO:0007669"/>
    <property type="project" value="TreeGrafter"/>
</dbReference>
<dbReference type="InterPro" id="IPR016047">
    <property type="entry name" value="M23ase_b-sheet_dom"/>
</dbReference>
<protein>
    <submittedName>
        <fullName evidence="9">Peptidoglycan DD-metalloendopeptidase family protein</fullName>
    </submittedName>
</protein>
<feature type="domain" description="M23ase beta-sheet core" evidence="8">
    <location>
        <begin position="95"/>
        <end position="188"/>
    </location>
</feature>
<accession>A0A6I4T4R3</accession>
<keyword evidence="4" id="KW-0378">Hydrolase</keyword>
<evidence type="ECO:0000256" key="6">
    <source>
        <dbReference type="ARBA" id="ARBA00023049"/>
    </source>
</evidence>
<evidence type="ECO:0000256" key="4">
    <source>
        <dbReference type="ARBA" id="ARBA00022801"/>
    </source>
</evidence>
<name>A0A6I4T4R3_9SPHN</name>
<proteinExistence type="predicted"/>
<dbReference type="AlphaFoldDB" id="A0A6I4T4R3"/>
<evidence type="ECO:0000256" key="2">
    <source>
        <dbReference type="ARBA" id="ARBA00022670"/>
    </source>
</evidence>
<organism evidence="9 10">
    <name type="scientific">Altericroceibacterium endophyticum</name>
    <dbReference type="NCBI Taxonomy" id="1808508"/>
    <lineage>
        <taxon>Bacteria</taxon>
        <taxon>Pseudomonadati</taxon>
        <taxon>Pseudomonadota</taxon>
        <taxon>Alphaproteobacteria</taxon>
        <taxon>Sphingomonadales</taxon>
        <taxon>Erythrobacteraceae</taxon>
        <taxon>Altericroceibacterium</taxon>
    </lineage>
</organism>
<keyword evidence="3" id="KW-0479">Metal-binding</keyword>
<evidence type="ECO:0000256" key="5">
    <source>
        <dbReference type="ARBA" id="ARBA00022833"/>
    </source>
</evidence>
<dbReference type="RefSeq" id="WP_160735061.1">
    <property type="nucleotide sequence ID" value="NZ_WTYT01000001.1"/>
</dbReference>
<evidence type="ECO:0000313" key="9">
    <source>
        <dbReference type="EMBL" id="MXO64655.1"/>
    </source>
</evidence>
<comment type="caution">
    <text evidence="9">The sequence shown here is derived from an EMBL/GenBank/DDBJ whole genome shotgun (WGS) entry which is preliminary data.</text>
</comment>